<proteinExistence type="predicted"/>
<dbReference type="InterPro" id="IPR026686">
    <property type="entry name" value="UPF0708"/>
</dbReference>
<dbReference type="EMBL" id="JACEEZ010020039">
    <property type="protein sequence ID" value="KAG0715071.1"/>
    <property type="molecule type" value="Genomic_DNA"/>
</dbReference>
<evidence type="ECO:0000313" key="7">
    <source>
        <dbReference type="Proteomes" id="UP000770661"/>
    </source>
</evidence>
<dbReference type="InterPro" id="IPR050863">
    <property type="entry name" value="CenT-Element_Derived"/>
</dbReference>
<dbReference type="GO" id="GO:0005634">
    <property type="term" value="C:nucleus"/>
    <property type="evidence" value="ECO:0007669"/>
    <property type="project" value="UniProtKB-SubCell"/>
</dbReference>
<dbReference type="Proteomes" id="UP000770661">
    <property type="component" value="Unassembled WGS sequence"/>
</dbReference>
<dbReference type="GO" id="GO:0003677">
    <property type="term" value="F:DNA binding"/>
    <property type="evidence" value="ECO:0007669"/>
    <property type="project" value="UniProtKB-KW"/>
</dbReference>
<evidence type="ECO:0000256" key="3">
    <source>
        <dbReference type="ARBA" id="ARBA00023242"/>
    </source>
</evidence>
<dbReference type="AlphaFoldDB" id="A0A8J4XWA1"/>
<feature type="region of interest" description="Disordered" evidence="4">
    <location>
        <begin position="330"/>
        <end position="353"/>
    </location>
</feature>
<sequence>MHILCQHIFGFEGKRRGRTQQAVGDAAAAAAAFTLMRKRRQDLTLGAKVMVLEMLEQVPKVPQGKIASMFRVSQSQVSRIMKNKEAIMTQWSRFATPDRKRCRLGKAGALEQKLVDWYKEAKDDDLPISGPILMEKAKSIVHSLEAQQIALEQKIGYLQKIQDELHQQKLQKEMKKVTQSPVVVQNPQNSLNTPPQEARGEVHSQLLGIQRSVMASQDLPQQEVVRQDVHHPVQHPDFMRQDVVRPEYRQETHQDRSRSSLVELRSVNVTTYRQPHSDIRNELRHYGKSDSMVTPELKNLSSDNHSGAELHHHGMDVGHIMREPDGRLGEAMGGRSSVPAGQESQAKSGPAHWAGEGIKSIKTTGVFKAINFELYVKPVSQIRRSSRVRV</sequence>
<keyword evidence="7" id="KW-1185">Reference proteome</keyword>
<dbReference type="InterPro" id="IPR006600">
    <property type="entry name" value="HTH_CenpB_DNA-bd_dom"/>
</dbReference>
<comment type="subcellular location">
    <subcellularLocation>
        <location evidence="1">Nucleus</location>
    </subcellularLocation>
</comment>
<dbReference type="Pfam" id="PF04218">
    <property type="entry name" value="CENP-B_N"/>
    <property type="match status" value="1"/>
</dbReference>
<dbReference type="InterPro" id="IPR009057">
    <property type="entry name" value="Homeodomain-like_sf"/>
</dbReference>
<dbReference type="Pfam" id="PF14937">
    <property type="entry name" value="DUF4500"/>
    <property type="match status" value="1"/>
</dbReference>
<dbReference type="OrthoDB" id="9909311at2759"/>
<evidence type="ECO:0000256" key="4">
    <source>
        <dbReference type="SAM" id="MobiDB-lite"/>
    </source>
</evidence>
<organism evidence="6 7">
    <name type="scientific">Chionoecetes opilio</name>
    <name type="common">Atlantic snow crab</name>
    <name type="synonym">Cancer opilio</name>
    <dbReference type="NCBI Taxonomy" id="41210"/>
    <lineage>
        <taxon>Eukaryota</taxon>
        <taxon>Metazoa</taxon>
        <taxon>Ecdysozoa</taxon>
        <taxon>Arthropoda</taxon>
        <taxon>Crustacea</taxon>
        <taxon>Multicrustacea</taxon>
        <taxon>Malacostraca</taxon>
        <taxon>Eumalacostraca</taxon>
        <taxon>Eucarida</taxon>
        <taxon>Decapoda</taxon>
        <taxon>Pleocyemata</taxon>
        <taxon>Brachyura</taxon>
        <taxon>Eubrachyura</taxon>
        <taxon>Majoidea</taxon>
        <taxon>Majidae</taxon>
        <taxon>Chionoecetes</taxon>
    </lineage>
</organism>
<dbReference type="PROSITE" id="PS51253">
    <property type="entry name" value="HTH_CENPB"/>
    <property type="match status" value="1"/>
</dbReference>
<keyword evidence="2" id="KW-0238">DNA-binding</keyword>
<protein>
    <submittedName>
        <fullName evidence="6">Tigger transposable element-derived protein 3</fullName>
    </submittedName>
</protein>
<evidence type="ECO:0000259" key="5">
    <source>
        <dbReference type="PROSITE" id="PS51253"/>
    </source>
</evidence>
<dbReference type="SUPFAM" id="SSF46689">
    <property type="entry name" value="Homeodomain-like"/>
    <property type="match status" value="1"/>
</dbReference>
<gene>
    <name evidence="6" type="primary">TIGD3</name>
    <name evidence="6" type="ORF">GWK47_001382</name>
</gene>
<keyword evidence="3" id="KW-0539">Nucleus</keyword>
<dbReference type="PANTHER" id="PTHR19303">
    <property type="entry name" value="TRANSPOSON"/>
    <property type="match status" value="1"/>
</dbReference>
<evidence type="ECO:0000256" key="1">
    <source>
        <dbReference type="ARBA" id="ARBA00004123"/>
    </source>
</evidence>
<dbReference type="InterPro" id="IPR007889">
    <property type="entry name" value="HTH_Psq"/>
</dbReference>
<comment type="caution">
    <text evidence="6">The sequence shown here is derived from an EMBL/GenBank/DDBJ whole genome shotgun (WGS) entry which is preliminary data.</text>
</comment>
<name>A0A8J4XWA1_CHIOP</name>
<accession>A0A8J4XWA1</accession>
<dbReference type="PANTHER" id="PTHR19303:SF36">
    <property type="entry name" value="TIGGER TRANSPOSABLE ELEMENT-DERIVED PROTEIN 3"/>
    <property type="match status" value="1"/>
</dbReference>
<evidence type="ECO:0000256" key="2">
    <source>
        <dbReference type="ARBA" id="ARBA00023125"/>
    </source>
</evidence>
<reference evidence="6" key="1">
    <citation type="submission" date="2020-07" db="EMBL/GenBank/DDBJ databases">
        <title>The High-quality genome of the commercially important snow crab, Chionoecetes opilio.</title>
        <authorList>
            <person name="Jeong J.-H."/>
            <person name="Ryu S."/>
        </authorList>
    </citation>
    <scope>NUCLEOTIDE SEQUENCE</scope>
    <source>
        <strain evidence="6">MADBK_172401_WGS</strain>
        <tissue evidence="6">Digestive gland</tissue>
    </source>
</reference>
<evidence type="ECO:0000313" key="6">
    <source>
        <dbReference type="EMBL" id="KAG0715071.1"/>
    </source>
</evidence>
<feature type="domain" description="HTH CENPB-type" evidence="5">
    <location>
        <begin position="98"/>
        <end position="171"/>
    </location>
</feature>
<dbReference type="Gene3D" id="1.10.10.60">
    <property type="entry name" value="Homeodomain-like"/>
    <property type="match status" value="2"/>
</dbReference>